<evidence type="ECO:0000256" key="3">
    <source>
        <dbReference type="ARBA" id="ARBA00023125"/>
    </source>
</evidence>
<keyword evidence="5" id="KW-0539">Nucleus</keyword>
<dbReference type="OrthoDB" id="684963at2759"/>
<evidence type="ECO:0000256" key="2">
    <source>
        <dbReference type="ARBA" id="ARBA00023015"/>
    </source>
</evidence>
<dbReference type="InterPro" id="IPR036576">
    <property type="entry name" value="WRKY_dom_sf"/>
</dbReference>
<dbReference type="PANTHER" id="PTHR32096:SF146">
    <property type="entry name" value="WRKY TRANSCRIPTION FACTOR 19-RELATED"/>
    <property type="match status" value="1"/>
</dbReference>
<dbReference type="GO" id="GO:0005634">
    <property type="term" value="C:nucleus"/>
    <property type="evidence" value="ECO:0007669"/>
    <property type="project" value="UniProtKB-SubCell"/>
</dbReference>
<reference evidence="8" key="1">
    <citation type="submission" date="2022-04" db="EMBL/GenBank/DDBJ databases">
        <title>Carnegiea gigantea Genome sequencing and assembly v2.</title>
        <authorList>
            <person name="Copetti D."/>
            <person name="Sanderson M.J."/>
            <person name="Burquez A."/>
            <person name="Wojciechowski M.F."/>
        </authorList>
    </citation>
    <scope>NUCLEOTIDE SEQUENCE</scope>
    <source>
        <strain evidence="8">SGP5-SGP5p</strain>
        <tissue evidence="8">Aerial part</tissue>
    </source>
</reference>
<evidence type="ECO:0000256" key="6">
    <source>
        <dbReference type="SAM" id="MobiDB-lite"/>
    </source>
</evidence>
<evidence type="ECO:0000259" key="7">
    <source>
        <dbReference type="PROSITE" id="PS50811"/>
    </source>
</evidence>
<keyword evidence="4" id="KW-0804">Transcription</keyword>
<dbReference type="Pfam" id="PF03106">
    <property type="entry name" value="WRKY"/>
    <property type="match status" value="1"/>
</dbReference>
<evidence type="ECO:0000313" key="9">
    <source>
        <dbReference type="Proteomes" id="UP001153076"/>
    </source>
</evidence>
<dbReference type="InterPro" id="IPR003657">
    <property type="entry name" value="WRKY_dom"/>
</dbReference>
<dbReference type="SMART" id="SM00774">
    <property type="entry name" value="WRKY"/>
    <property type="match status" value="1"/>
</dbReference>
<dbReference type="InterPro" id="IPR044810">
    <property type="entry name" value="WRKY_plant"/>
</dbReference>
<evidence type="ECO:0000313" key="8">
    <source>
        <dbReference type="EMBL" id="KAJ8421161.1"/>
    </source>
</evidence>
<dbReference type="EMBL" id="JAKOGI010002889">
    <property type="protein sequence ID" value="KAJ8421161.1"/>
    <property type="molecule type" value="Genomic_DNA"/>
</dbReference>
<evidence type="ECO:0000256" key="5">
    <source>
        <dbReference type="ARBA" id="ARBA00023242"/>
    </source>
</evidence>
<dbReference type="AlphaFoldDB" id="A0A9Q1JI59"/>
<dbReference type="Proteomes" id="UP001153076">
    <property type="component" value="Unassembled WGS sequence"/>
</dbReference>
<dbReference type="GO" id="GO:0003700">
    <property type="term" value="F:DNA-binding transcription factor activity"/>
    <property type="evidence" value="ECO:0007669"/>
    <property type="project" value="InterPro"/>
</dbReference>
<protein>
    <recommendedName>
        <fullName evidence="7">WRKY domain-containing protein</fullName>
    </recommendedName>
</protein>
<organism evidence="8 9">
    <name type="scientific">Carnegiea gigantea</name>
    <dbReference type="NCBI Taxonomy" id="171969"/>
    <lineage>
        <taxon>Eukaryota</taxon>
        <taxon>Viridiplantae</taxon>
        <taxon>Streptophyta</taxon>
        <taxon>Embryophyta</taxon>
        <taxon>Tracheophyta</taxon>
        <taxon>Spermatophyta</taxon>
        <taxon>Magnoliopsida</taxon>
        <taxon>eudicotyledons</taxon>
        <taxon>Gunneridae</taxon>
        <taxon>Pentapetalae</taxon>
        <taxon>Caryophyllales</taxon>
        <taxon>Cactineae</taxon>
        <taxon>Cactaceae</taxon>
        <taxon>Cactoideae</taxon>
        <taxon>Echinocereeae</taxon>
        <taxon>Carnegiea</taxon>
    </lineage>
</organism>
<evidence type="ECO:0000256" key="1">
    <source>
        <dbReference type="ARBA" id="ARBA00004123"/>
    </source>
</evidence>
<evidence type="ECO:0000256" key="4">
    <source>
        <dbReference type="ARBA" id="ARBA00023163"/>
    </source>
</evidence>
<comment type="subcellular location">
    <subcellularLocation>
        <location evidence="1">Nucleus</location>
    </subcellularLocation>
</comment>
<gene>
    <name evidence="8" type="ORF">Cgig2_018002</name>
</gene>
<comment type="caution">
    <text evidence="8">The sequence shown here is derived from an EMBL/GenBank/DDBJ whole genome shotgun (WGS) entry which is preliminary data.</text>
</comment>
<dbReference type="GO" id="GO:0000976">
    <property type="term" value="F:transcription cis-regulatory region binding"/>
    <property type="evidence" value="ECO:0007669"/>
    <property type="project" value="TreeGrafter"/>
</dbReference>
<feature type="region of interest" description="Disordered" evidence="6">
    <location>
        <begin position="121"/>
        <end position="148"/>
    </location>
</feature>
<accession>A0A9Q1JI59</accession>
<name>A0A9Q1JI59_9CARY</name>
<keyword evidence="2" id="KW-0805">Transcription regulation</keyword>
<proteinExistence type="predicted"/>
<dbReference type="PROSITE" id="PS50811">
    <property type="entry name" value="WRKY"/>
    <property type="match status" value="1"/>
</dbReference>
<feature type="domain" description="WRKY" evidence="7">
    <location>
        <begin position="166"/>
        <end position="223"/>
    </location>
</feature>
<keyword evidence="3" id="KW-0238">DNA-binding</keyword>
<dbReference type="PANTHER" id="PTHR32096">
    <property type="entry name" value="WRKY TRANSCRIPTION FACTOR 30-RELATED-RELATED"/>
    <property type="match status" value="1"/>
</dbReference>
<sequence>MERKNEVMGCLLHGCSLVRNLESDLQHLASSNPRIVAQQCDEIIRVFATARHHLNLLNALPLDQQSHEPGAFTVAARSSEMGALFGYTQCDEEGSKGKQVAQGSWSMSDEGHAQCKVNMEAGGSTSSALQRNPRRSSRKDDEDASKQRVRVRVPVPQIGNVDVPPEDGYTWRKYGQKEILHAKYPRSYYRCTHQKLYNCPAKKQVQRLNDDPFTFEILYRGEHICHKASTAPMAPPQRPQTTKDITSPHKPIATVPSLLNQWLLVDFPTPLTEGASTVTQPNEEPSALGLTRCISAPWNYNASPGPSTVGSRHDGMDIADFLNHTVEDFVAHVNVMLNSGSNCSSSSMEVNFPAFDNK</sequence>
<dbReference type="SUPFAM" id="SSF118290">
    <property type="entry name" value="WRKY DNA-binding domain"/>
    <property type="match status" value="1"/>
</dbReference>
<keyword evidence="9" id="KW-1185">Reference proteome</keyword>
<dbReference type="Gene3D" id="2.20.25.80">
    <property type="entry name" value="WRKY domain"/>
    <property type="match status" value="1"/>
</dbReference>